<comment type="subcellular location">
    <subcellularLocation>
        <location evidence="2 14">Nucleus</location>
    </subcellularLocation>
</comment>
<dbReference type="GO" id="GO:0006355">
    <property type="term" value="P:regulation of DNA-templated transcription"/>
    <property type="evidence" value="ECO:0007669"/>
    <property type="project" value="InterPro"/>
</dbReference>
<keyword evidence="5 14" id="KW-0479">Metal-binding</keyword>
<dbReference type="GO" id="GO:0000439">
    <property type="term" value="C:transcription factor TFIIH core complex"/>
    <property type="evidence" value="ECO:0007669"/>
    <property type="project" value="UniProtKB-UniRule"/>
</dbReference>
<keyword evidence="17" id="KW-1185">Reference proteome</keyword>
<keyword evidence="8 14" id="KW-0862">Zinc</keyword>
<keyword evidence="9 14" id="KW-0805">Transcription regulation</keyword>
<accession>A0A074W6M7</accession>
<evidence type="ECO:0000256" key="12">
    <source>
        <dbReference type="ARBA" id="ARBA00023242"/>
    </source>
</evidence>
<keyword evidence="6 14" id="KW-0227">DNA damage</keyword>
<evidence type="ECO:0000256" key="9">
    <source>
        <dbReference type="ARBA" id="ARBA00023015"/>
    </source>
</evidence>
<feature type="region of interest" description="Disordered" evidence="15">
    <location>
        <begin position="340"/>
        <end position="367"/>
    </location>
</feature>
<evidence type="ECO:0000256" key="2">
    <source>
        <dbReference type="ARBA" id="ARBA00004123"/>
    </source>
</evidence>
<dbReference type="GO" id="GO:0006289">
    <property type="term" value="P:nucleotide-excision repair"/>
    <property type="evidence" value="ECO:0007669"/>
    <property type="project" value="UniProtKB-UniRule"/>
</dbReference>
<reference evidence="16 17" key="1">
    <citation type="journal article" date="2014" name="BMC Genomics">
        <title>Genome sequencing of four Aureobasidium pullulans varieties: biotechnological potential, stress tolerance, and description of new species.</title>
        <authorList>
            <person name="Gostin Ar C."/>
            <person name="Ohm R.A."/>
            <person name="Kogej T."/>
            <person name="Sonjak S."/>
            <person name="Turk M."/>
            <person name="Zajc J."/>
            <person name="Zalar P."/>
            <person name="Grube M."/>
            <person name="Sun H."/>
            <person name="Han J."/>
            <person name="Sharma A."/>
            <person name="Chiniquy J."/>
            <person name="Ngan C.Y."/>
            <person name="Lipzen A."/>
            <person name="Barry K."/>
            <person name="Grigoriev I.V."/>
            <person name="Gunde-Cimerman N."/>
        </authorList>
    </citation>
    <scope>NUCLEOTIDE SEQUENCE [LARGE SCALE GENOMIC DNA]</scope>
    <source>
        <strain evidence="16 17">CBS 147.97</strain>
    </source>
</reference>
<name>A0A074W6M7_9PEZI</name>
<comment type="similarity">
    <text evidence="3 14">Belongs to the TFB4 family.</text>
</comment>
<sequence>MNAVDASSHEEVADTAEAPSLLTIILDTNPHAWNLLSSTVPLSTLVANLLVFINAHLAINNSNQVAVIASHSDSARFLYPTTHDDLQLPHGHTNDIQNDANKYRPFSQLEQALTTNLRALLTTTTPEHLKTSTSTMLSGALTLALTYMAKATLNDPARAGDGSYDSTNTAGAFTTATADGTSQPSHTGLQSRILILSVSGDIADQYIPIMNSIFACQRLAVPIDILTLSPHSNPEFLQQAADATGGVYMALGQRVAGLLQVLMMGYLPDATARLNLIKAGESEGVDFRAACFCHRNIVDLGYVCSICLSIFCQPPPDNNCLTCGTALSLSGHAAKPVVIPRKKKKKRKLDGTVSAADSPTPGPDTPR</sequence>
<dbReference type="STRING" id="1043004.A0A074W6M7"/>
<gene>
    <name evidence="16" type="ORF">M436DRAFT_57827</name>
</gene>
<dbReference type="EMBL" id="KL584726">
    <property type="protein sequence ID" value="KEQ68775.1"/>
    <property type="molecule type" value="Genomic_DNA"/>
</dbReference>
<evidence type="ECO:0000256" key="11">
    <source>
        <dbReference type="ARBA" id="ARBA00023204"/>
    </source>
</evidence>
<proteinExistence type="inferred from homology"/>
<evidence type="ECO:0000256" key="8">
    <source>
        <dbReference type="ARBA" id="ARBA00022833"/>
    </source>
</evidence>
<evidence type="ECO:0000256" key="1">
    <source>
        <dbReference type="ARBA" id="ARBA00002817"/>
    </source>
</evidence>
<dbReference type="InterPro" id="IPR036465">
    <property type="entry name" value="vWFA_dom_sf"/>
</dbReference>
<evidence type="ECO:0000256" key="15">
    <source>
        <dbReference type="SAM" id="MobiDB-lite"/>
    </source>
</evidence>
<dbReference type="InterPro" id="IPR004600">
    <property type="entry name" value="TFIIH_Tfb4/GTF2H3"/>
</dbReference>
<dbReference type="PANTHER" id="PTHR12831">
    <property type="entry name" value="TRANSCRIPTION INITIATION FACTOR IIH TFIIH , POLYPEPTIDE 3-RELATED"/>
    <property type="match status" value="1"/>
</dbReference>
<comment type="subunit">
    <text evidence="14">Component of the 7-subunit TFIIH core complex composed of XPB/SSL2, XPD/RAD3, SSL1, TFB1, TFB2, TFB4 and TFB5, which is active in NER. The core complex associates with the 3-subunit CTD-kinase module TFIIK composed of CCL1, KIN28 and TFB3 to form the 10-subunit holoenzyme (holo-TFIIH) active in transcription.</text>
</comment>
<evidence type="ECO:0000256" key="3">
    <source>
        <dbReference type="ARBA" id="ARBA00005273"/>
    </source>
</evidence>
<protein>
    <recommendedName>
        <fullName evidence="4 14">General transcription and DNA repair factor IIH subunit TFB4</fullName>
        <shortName evidence="14">TFIIH subunit TFB4</shortName>
    </recommendedName>
    <alternativeName>
        <fullName evidence="13 14">RNA polymerase II transcription factor B subunit 4</fullName>
    </alternativeName>
</protein>
<keyword evidence="11 14" id="KW-0234">DNA repair</keyword>
<keyword evidence="12 14" id="KW-0539">Nucleus</keyword>
<evidence type="ECO:0000313" key="17">
    <source>
        <dbReference type="Proteomes" id="UP000027730"/>
    </source>
</evidence>
<evidence type="ECO:0000256" key="5">
    <source>
        <dbReference type="ARBA" id="ARBA00022723"/>
    </source>
</evidence>
<dbReference type="Gene3D" id="3.40.50.410">
    <property type="entry name" value="von Willebrand factor, type A domain"/>
    <property type="match status" value="1"/>
</dbReference>
<dbReference type="Pfam" id="PF03850">
    <property type="entry name" value="Tfb4"/>
    <property type="match status" value="1"/>
</dbReference>
<keyword evidence="10 14" id="KW-0804">Transcription</keyword>
<keyword evidence="7 14" id="KW-0863">Zinc-finger</keyword>
<dbReference type="Proteomes" id="UP000027730">
    <property type="component" value="Unassembled WGS sequence"/>
</dbReference>
<dbReference type="RefSeq" id="XP_013422922.1">
    <property type="nucleotide sequence ID" value="XM_013567468.1"/>
</dbReference>
<evidence type="ECO:0000313" key="16">
    <source>
        <dbReference type="EMBL" id="KEQ68775.1"/>
    </source>
</evidence>
<evidence type="ECO:0000256" key="4">
    <source>
        <dbReference type="ARBA" id="ARBA00021280"/>
    </source>
</evidence>
<evidence type="ECO:0000256" key="13">
    <source>
        <dbReference type="ARBA" id="ARBA00033341"/>
    </source>
</evidence>
<evidence type="ECO:0000256" key="6">
    <source>
        <dbReference type="ARBA" id="ARBA00022763"/>
    </source>
</evidence>
<comment type="function">
    <text evidence="1 14">Component of the general transcription and DNA repair factor IIH (TFIIH) core complex, which is involved in general and transcription-coupled nucleotide excision repair (NER) of damaged DNA and, when complexed to TFIIK, in RNA transcription by RNA polymerase II. In NER, TFIIH acts by opening DNA around the lesion to allow the excision of the damaged oligonucleotide and its replacement by a new DNA fragment. In transcription, TFIIH has an essential role in transcription initiation. When the pre-initiation complex (PIC) has been established, TFIIH is required for promoter opening and promoter escape. Phosphorylation of the C-terminal tail (CTD) of the largest subunit of RNA polymerase II by the kinase module TFIIK controls the initiation of transcription.</text>
</comment>
<dbReference type="AlphaFoldDB" id="A0A074W6M7"/>
<dbReference type="HOGENOM" id="CLU_040211_0_0_1"/>
<evidence type="ECO:0000256" key="10">
    <source>
        <dbReference type="ARBA" id="ARBA00023163"/>
    </source>
</evidence>
<organism evidence="16 17">
    <name type="scientific">Aureobasidium namibiae CBS 147.97</name>
    <dbReference type="NCBI Taxonomy" id="1043004"/>
    <lineage>
        <taxon>Eukaryota</taxon>
        <taxon>Fungi</taxon>
        <taxon>Dikarya</taxon>
        <taxon>Ascomycota</taxon>
        <taxon>Pezizomycotina</taxon>
        <taxon>Dothideomycetes</taxon>
        <taxon>Dothideomycetidae</taxon>
        <taxon>Dothideales</taxon>
        <taxon>Saccotheciaceae</taxon>
        <taxon>Aureobasidium</taxon>
    </lineage>
</organism>
<dbReference type="PANTHER" id="PTHR12831:SF0">
    <property type="entry name" value="GENERAL TRANSCRIPTION FACTOR IIH SUBUNIT 3"/>
    <property type="match status" value="1"/>
</dbReference>
<evidence type="ECO:0000256" key="7">
    <source>
        <dbReference type="ARBA" id="ARBA00022771"/>
    </source>
</evidence>
<dbReference type="OrthoDB" id="17307at2759"/>
<evidence type="ECO:0000256" key="14">
    <source>
        <dbReference type="RuleBase" id="RU368090"/>
    </source>
</evidence>
<dbReference type="GeneID" id="25412549"/>
<dbReference type="GO" id="GO:0005675">
    <property type="term" value="C:transcription factor TFIIH holo complex"/>
    <property type="evidence" value="ECO:0007669"/>
    <property type="project" value="UniProtKB-UniRule"/>
</dbReference>
<dbReference type="GO" id="GO:0008270">
    <property type="term" value="F:zinc ion binding"/>
    <property type="evidence" value="ECO:0007669"/>
    <property type="project" value="UniProtKB-KW"/>
</dbReference>